<keyword evidence="3" id="KW-1185">Reference proteome</keyword>
<feature type="transmembrane region" description="Helical" evidence="1">
    <location>
        <begin position="369"/>
        <end position="389"/>
    </location>
</feature>
<dbReference type="Proteomes" id="UP000035548">
    <property type="component" value="Chromosome"/>
</dbReference>
<keyword evidence="1" id="KW-1133">Transmembrane helix</keyword>
<feature type="transmembrane region" description="Helical" evidence="1">
    <location>
        <begin position="7"/>
        <end position="28"/>
    </location>
</feature>
<dbReference type="AlphaFoldDB" id="A0A0G3HIX3"/>
<feature type="transmembrane region" description="Helical" evidence="1">
    <location>
        <begin position="336"/>
        <end position="363"/>
    </location>
</feature>
<name>A0A0G3HIX3_9CORY</name>
<dbReference type="OrthoDB" id="4396026at2"/>
<dbReference type="PATRIC" id="fig|1072256.5.peg.1891"/>
<evidence type="ECO:0000313" key="3">
    <source>
        <dbReference type="Proteomes" id="UP000035548"/>
    </source>
</evidence>
<evidence type="ECO:0008006" key="4">
    <source>
        <dbReference type="Google" id="ProtNLM"/>
    </source>
</evidence>
<reference evidence="3" key="2">
    <citation type="submission" date="2015-05" db="EMBL/GenBank/DDBJ databases">
        <title>Complete genome sequence of Corynebacterium uterequi DSM 45634, isolated from the uterus of a maiden mare.</title>
        <authorList>
            <person name="Ruckert C."/>
            <person name="Albersmeier A."/>
            <person name="Winkler A."/>
            <person name="Tauch A."/>
        </authorList>
    </citation>
    <scope>NUCLEOTIDE SEQUENCE [LARGE SCALE GENOMIC DNA]</scope>
    <source>
        <strain evidence="3">DSM 45634</strain>
    </source>
</reference>
<keyword evidence="1" id="KW-0812">Transmembrane</keyword>
<feature type="transmembrane region" description="Helical" evidence="1">
    <location>
        <begin position="73"/>
        <end position="93"/>
    </location>
</feature>
<gene>
    <name evidence="2" type="ORF">CUTER_09600</name>
</gene>
<proteinExistence type="predicted"/>
<dbReference type="STRING" id="1072256.CUTER_09600"/>
<evidence type="ECO:0000256" key="1">
    <source>
        <dbReference type="SAM" id="Phobius"/>
    </source>
</evidence>
<dbReference type="KEGG" id="cut:CUTER_09600"/>
<dbReference type="EMBL" id="CP011546">
    <property type="protein sequence ID" value="AKK11888.1"/>
    <property type="molecule type" value="Genomic_DNA"/>
</dbReference>
<feature type="transmembrane region" description="Helical" evidence="1">
    <location>
        <begin position="310"/>
        <end position="329"/>
    </location>
</feature>
<feature type="transmembrane region" description="Helical" evidence="1">
    <location>
        <begin position="158"/>
        <end position="179"/>
    </location>
</feature>
<protein>
    <recommendedName>
        <fullName evidence="4">Membrane protein involved in the export of O-antigen and teichoic acid</fullName>
    </recommendedName>
</protein>
<keyword evidence="1" id="KW-0472">Membrane</keyword>
<accession>A0A0G3HIX3</accession>
<dbReference type="RefSeq" id="WP_047260208.1">
    <property type="nucleotide sequence ID" value="NZ_CP011546.1"/>
</dbReference>
<feature type="transmembrane region" description="Helical" evidence="1">
    <location>
        <begin position="283"/>
        <end position="304"/>
    </location>
</feature>
<feature type="transmembrane region" description="Helical" evidence="1">
    <location>
        <begin position="99"/>
        <end position="119"/>
    </location>
</feature>
<feature type="transmembrane region" description="Helical" evidence="1">
    <location>
        <begin position="34"/>
        <end position="61"/>
    </location>
</feature>
<sequence length="394" mass="40624">MSKRLLNALWGVGGQGANFLAMLVPMAFGRIHQITFVVVVAAAATIGSRVCVLAFPSLYPVADDAEADTAETAVAHVSVTVAVLGLVASLALWSPAPELARIVLWATLMTVPMTMYQVVNTKFVRRGAYRSYSMVRFVYGVVNLALVSMVSALSDATVALAATGVAAYVVGWAVGAWALGGSIIASATRGPVSASVGFIRRNATAIAGQTIDVIGSQTPALAVGQVGLATPTGQLWSGLQRIAGGVQTTFAMLVAPAFDMDLSRAVRDGQPDEAARVVRTATVVSVAASLGVAVAAVLGSWAMLNISLDLPLLPSAVAAMLLYCVAIFYTSIVNKYLLMLGAVASATGWSLARALAGVVILVAFDGDGLVVAVAVYTAVFSLAYGFLVARALRR</sequence>
<reference evidence="2 3" key="1">
    <citation type="journal article" date="2015" name="Genome Announc.">
        <title>Virulence Factor Genes Detected in the Complete Genome Sequence of Corynebacterium uterequi DSM 45634, Isolated from the Uterus of a Maiden Mare.</title>
        <authorList>
            <person name="Ruckert C."/>
            <person name="Kriete M."/>
            <person name="Jaenicke S."/>
            <person name="Winkler A."/>
            <person name="Tauch A."/>
        </authorList>
    </citation>
    <scope>NUCLEOTIDE SEQUENCE [LARGE SCALE GENOMIC DNA]</scope>
    <source>
        <strain evidence="2 3">DSM 45634</strain>
    </source>
</reference>
<organism evidence="2 3">
    <name type="scientific">Corynebacterium uterequi</name>
    <dbReference type="NCBI Taxonomy" id="1072256"/>
    <lineage>
        <taxon>Bacteria</taxon>
        <taxon>Bacillati</taxon>
        <taxon>Actinomycetota</taxon>
        <taxon>Actinomycetes</taxon>
        <taxon>Mycobacteriales</taxon>
        <taxon>Corynebacteriaceae</taxon>
        <taxon>Corynebacterium</taxon>
    </lineage>
</organism>
<evidence type="ECO:0000313" key="2">
    <source>
        <dbReference type="EMBL" id="AKK11888.1"/>
    </source>
</evidence>
<feature type="transmembrane region" description="Helical" evidence="1">
    <location>
        <begin position="131"/>
        <end position="152"/>
    </location>
</feature>